<dbReference type="SUPFAM" id="SSF47565">
    <property type="entry name" value="Insect pheromone/odorant-binding proteins"/>
    <property type="match status" value="1"/>
</dbReference>
<proteinExistence type="evidence at transcript level"/>
<accession>H2CSM8</accession>
<dbReference type="CDD" id="cd23992">
    <property type="entry name" value="PBP_GOBP"/>
    <property type="match status" value="1"/>
</dbReference>
<feature type="chain" id="PRO_5003561030" evidence="1">
    <location>
        <begin position="35"/>
        <end position="158"/>
    </location>
</feature>
<dbReference type="InterPro" id="IPR006170">
    <property type="entry name" value="PBP/GOBP"/>
</dbReference>
<dbReference type="InterPro" id="IPR036728">
    <property type="entry name" value="PBP_GOBP_sf"/>
</dbReference>
<protein>
    <submittedName>
        <fullName evidence="2">OBP4 protein</fullName>
    </submittedName>
</protein>
<dbReference type="Gene3D" id="1.10.238.20">
    <property type="entry name" value="Pheromone/general odorant binding protein domain"/>
    <property type="match status" value="1"/>
</dbReference>
<dbReference type="EMBL" id="JN129987">
    <property type="protein sequence ID" value="AEX33160.1"/>
    <property type="molecule type" value="mRNA"/>
</dbReference>
<name>H2CSM8_LOCMI</name>
<gene>
    <name evidence="2" type="primary">OBP4</name>
</gene>
<sequence>CDPRHDTATMSALFTCCVAAWLLLAAALLQPTKGDDVWHNTDIPATMAECNATFRLGWRCWDNLLSDGHVIDESKYQQKCWFYCLLDETGSMHADGAFDKDLLKTVLQGFPNGSSLAHLDETTYTCVAQRNEVDLCERAYAVVKCIMTEELSRMHQSS</sequence>
<dbReference type="GO" id="GO:0005549">
    <property type="term" value="F:odorant binding"/>
    <property type="evidence" value="ECO:0007669"/>
    <property type="project" value="InterPro"/>
</dbReference>
<dbReference type="AlphaFoldDB" id="H2CSM8"/>
<evidence type="ECO:0000313" key="2">
    <source>
        <dbReference type="EMBL" id="AEX33160.1"/>
    </source>
</evidence>
<dbReference type="SMR" id="H2CSM8"/>
<dbReference type="Pfam" id="PF01395">
    <property type="entry name" value="PBP_GOBP"/>
    <property type="match status" value="1"/>
</dbReference>
<reference evidence="2" key="1">
    <citation type="submission" date="2011-06" db="EMBL/GenBank/DDBJ databases">
        <title>Identification and characterization of novel odorant-binding proteins (OBPs) in locust transcriptomes of two phases.</title>
        <authorList>
            <person name="Guo W."/>
            <person name="Wang X."/>
            <person name="Kang L."/>
        </authorList>
    </citation>
    <scope>NUCLEOTIDE SEQUENCE</scope>
</reference>
<evidence type="ECO:0000256" key="1">
    <source>
        <dbReference type="SAM" id="SignalP"/>
    </source>
</evidence>
<feature type="non-terminal residue" evidence="2">
    <location>
        <position position="1"/>
    </location>
</feature>
<feature type="signal peptide" evidence="1">
    <location>
        <begin position="1"/>
        <end position="34"/>
    </location>
</feature>
<keyword evidence="1" id="KW-0732">Signal</keyword>
<organism evidence="2">
    <name type="scientific">Locusta migratoria</name>
    <name type="common">Migratory locust</name>
    <dbReference type="NCBI Taxonomy" id="7004"/>
    <lineage>
        <taxon>Eukaryota</taxon>
        <taxon>Metazoa</taxon>
        <taxon>Ecdysozoa</taxon>
        <taxon>Arthropoda</taxon>
        <taxon>Hexapoda</taxon>
        <taxon>Insecta</taxon>
        <taxon>Pterygota</taxon>
        <taxon>Neoptera</taxon>
        <taxon>Polyneoptera</taxon>
        <taxon>Orthoptera</taxon>
        <taxon>Caelifera</taxon>
        <taxon>Acrididea</taxon>
        <taxon>Acridomorpha</taxon>
        <taxon>Acridoidea</taxon>
        <taxon>Acrididae</taxon>
        <taxon>Oedipodinae</taxon>
        <taxon>Locusta</taxon>
    </lineage>
</organism>